<protein>
    <submittedName>
        <fullName evidence="2">FeoB-associated Cys-rich membrane protein</fullName>
    </submittedName>
</protein>
<dbReference type="RefSeq" id="WP_087244875.1">
    <property type="nucleotide sequence ID" value="NZ_JAUDCK010000045.1"/>
</dbReference>
<dbReference type="Proteomes" id="UP001529275">
    <property type="component" value="Unassembled WGS sequence"/>
</dbReference>
<keyword evidence="1" id="KW-0812">Transmembrane</keyword>
<accession>A0ABT7UKK7</accession>
<feature type="transmembrane region" description="Helical" evidence="1">
    <location>
        <begin position="6"/>
        <end position="22"/>
    </location>
</feature>
<keyword evidence="1" id="KW-0472">Membrane</keyword>
<keyword evidence="3" id="KW-1185">Reference proteome</keyword>
<sequence>MADMIVLILIIGYCGFVIFQRHRQKKNGTQNGCRGICDGCSGCGDLSHLKETYFADKMKKERKL</sequence>
<dbReference type="Pfam" id="PF12669">
    <property type="entry name" value="FeoB_associated"/>
    <property type="match status" value="1"/>
</dbReference>
<proteinExistence type="predicted"/>
<gene>
    <name evidence="2" type="ORF">QUV98_10070</name>
</gene>
<reference evidence="3" key="1">
    <citation type="submission" date="2023-06" db="EMBL/GenBank/DDBJ databases">
        <title>Identification and characterization of horizontal gene transfer across gut microbiota members of farm animals based on homology search.</title>
        <authorList>
            <person name="Zeman M."/>
            <person name="Kubasova T."/>
            <person name="Jahodarova E."/>
            <person name="Nykrynova M."/>
            <person name="Rychlik I."/>
        </authorList>
    </citation>
    <scope>NUCLEOTIDE SEQUENCE [LARGE SCALE GENOMIC DNA]</scope>
    <source>
        <strain evidence="3">ET341</strain>
    </source>
</reference>
<comment type="caution">
    <text evidence="2">The sequence shown here is derived from an EMBL/GenBank/DDBJ whole genome shotgun (WGS) entry which is preliminary data.</text>
</comment>
<keyword evidence="1" id="KW-1133">Transmembrane helix</keyword>
<organism evidence="2 3">
    <name type="scientific">Massilimicrobiota timonensis</name>
    <dbReference type="NCBI Taxonomy" id="1776392"/>
    <lineage>
        <taxon>Bacteria</taxon>
        <taxon>Bacillati</taxon>
        <taxon>Bacillota</taxon>
        <taxon>Erysipelotrichia</taxon>
        <taxon>Erysipelotrichales</taxon>
        <taxon>Erysipelotrichaceae</taxon>
        <taxon>Massilimicrobiota</taxon>
    </lineage>
</organism>
<name>A0ABT7UKK7_9FIRM</name>
<evidence type="ECO:0000313" key="2">
    <source>
        <dbReference type="EMBL" id="MDM8196661.1"/>
    </source>
</evidence>
<evidence type="ECO:0000256" key="1">
    <source>
        <dbReference type="SAM" id="Phobius"/>
    </source>
</evidence>
<evidence type="ECO:0000313" key="3">
    <source>
        <dbReference type="Proteomes" id="UP001529275"/>
    </source>
</evidence>
<dbReference type="EMBL" id="JAUDCK010000045">
    <property type="protein sequence ID" value="MDM8196661.1"/>
    <property type="molecule type" value="Genomic_DNA"/>
</dbReference>